<evidence type="ECO:0000256" key="5">
    <source>
        <dbReference type="ARBA" id="ARBA00022833"/>
    </source>
</evidence>
<feature type="region of interest" description="Disordered" evidence="8">
    <location>
        <begin position="262"/>
        <end position="287"/>
    </location>
</feature>
<evidence type="ECO:0000256" key="6">
    <source>
        <dbReference type="ARBA" id="ARBA00023242"/>
    </source>
</evidence>
<dbReference type="InterPro" id="IPR013087">
    <property type="entry name" value="Znf_C2H2_type"/>
</dbReference>
<feature type="region of interest" description="Disordered" evidence="8">
    <location>
        <begin position="24"/>
        <end position="65"/>
    </location>
</feature>
<dbReference type="PROSITE" id="PS50157">
    <property type="entry name" value="ZINC_FINGER_C2H2_2"/>
    <property type="match status" value="1"/>
</dbReference>
<feature type="compositionally biased region" description="Acidic residues" evidence="8">
    <location>
        <begin position="276"/>
        <end position="286"/>
    </location>
</feature>
<evidence type="ECO:0000313" key="10">
    <source>
        <dbReference type="EMBL" id="PIL37030.1"/>
    </source>
</evidence>
<accession>A0A2G8STD9</accession>
<dbReference type="InterPro" id="IPR036236">
    <property type="entry name" value="Znf_C2H2_sf"/>
</dbReference>
<evidence type="ECO:0000256" key="8">
    <source>
        <dbReference type="SAM" id="MobiDB-lite"/>
    </source>
</evidence>
<gene>
    <name evidence="10" type="ORF">GSI_00722</name>
</gene>
<feature type="domain" description="C2H2-type" evidence="9">
    <location>
        <begin position="348"/>
        <end position="375"/>
    </location>
</feature>
<dbReference type="STRING" id="1077348.A0A2G8STD9"/>
<organism evidence="10 11">
    <name type="scientific">Ganoderma sinense ZZ0214-1</name>
    <dbReference type="NCBI Taxonomy" id="1077348"/>
    <lineage>
        <taxon>Eukaryota</taxon>
        <taxon>Fungi</taxon>
        <taxon>Dikarya</taxon>
        <taxon>Basidiomycota</taxon>
        <taxon>Agaricomycotina</taxon>
        <taxon>Agaricomycetes</taxon>
        <taxon>Polyporales</taxon>
        <taxon>Polyporaceae</taxon>
        <taxon>Ganoderma</taxon>
    </lineage>
</organism>
<keyword evidence="4 7" id="KW-0863">Zinc-finger</keyword>
<dbReference type="GO" id="GO:0005634">
    <property type="term" value="C:nucleus"/>
    <property type="evidence" value="ECO:0007669"/>
    <property type="project" value="UniProtKB-SubCell"/>
</dbReference>
<dbReference type="PANTHER" id="PTHR16515">
    <property type="entry name" value="PR DOMAIN ZINC FINGER PROTEIN"/>
    <property type="match status" value="1"/>
</dbReference>
<dbReference type="InterPro" id="IPR050331">
    <property type="entry name" value="Zinc_finger"/>
</dbReference>
<dbReference type="OrthoDB" id="654211at2759"/>
<dbReference type="GO" id="GO:0008270">
    <property type="term" value="F:zinc ion binding"/>
    <property type="evidence" value="ECO:0007669"/>
    <property type="project" value="UniProtKB-KW"/>
</dbReference>
<dbReference type="Proteomes" id="UP000230002">
    <property type="component" value="Unassembled WGS sequence"/>
</dbReference>
<comment type="subcellular location">
    <subcellularLocation>
        <location evidence="1">Nucleus</location>
    </subcellularLocation>
</comment>
<keyword evidence="3" id="KW-0677">Repeat</keyword>
<dbReference type="SMART" id="SM00355">
    <property type="entry name" value="ZnF_C2H2"/>
    <property type="match status" value="2"/>
</dbReference>
<keyword evidence="2" id="KW-0479">Metal-binding</keyword>
<dbReference type="Gene3D" id="3.30.160.60">
    <property type="entry name" value="Classic Zinc Finger"/>
    <property type="match status" value="1"/>
</dbReference>
<evidence type="ECO:0000259" key="9">
    <source>
        <dbReference type="PROSITE" id="PS50157"/>
    </source>
</evidence>
<evidence type="ECO:0000256" key="2">
    <source>
        <dbReference type="ARBA" id="ARBA00022723"/>
    </source>
</evidence>
<keyword evidence="6" id="KW-0539">Nucleus</keyword>
<feature type="compositionally biased region" description="Low complexity" evidence="8">
    <location>
        <begin position="115"/>
        <end position="132"/>
    </location>
</feature>
<keyword evidence="5" id="KW-0862">Zinc</keyword>
<reference evidence="10 11" key="1">
    <citation type="journal article" date="2015" name="Sci. Rep.">
        <title>Chromosome-level genome map provides insights into diverse defense mechanisms in the medicinal fungus Ganoderma sinense.</title>
        <authorList>
            <person name="Zhu Y."/>
            <person name="Xu J."/>
            <person name="Sun C."/>
            <person name="Zhou S."/>
            <person name="Xu H."/>
            <person name="Nelson D.R."/>
            <person name="Qian J."/>
            <person name="Song J."/>
            <person name="Luo H."/>
            <person name="Xiang L."/>
            <person name="Li Y."/>
            <person name="Xu Z."/>
            <person name="Ji A."/>
            <person name="Wang L."/>
            <person name="Lu S."/>
            <person name="Hayward A."/>
            <person name="Sun W."/>
            <person name="Li X."/>
            <person name="Schwartz D.C."/>
            <person name="Wang Y."/>
            <person name="Chen S."/>
        </authorList>
    </citation>
    <scope>NUCLEOTIDE SEQUENCE [LARGE SCALE GENOMIC DNA]</scope>
    <source>
        <strain evidence="10 11">ZZ0214-1</strain>
    </source>
</reference>
<evidence type="ECO:0000256" key="3">
    <source>
        <dbReference type="ARBA" id="ARBA00022737"/>
    </source>
</evidence>
<dbReference type="EMBL" id="AYKW01000001">
    <property type="protein sequence ID" value="PIL37030.1"/>
    <property type="molecule type" value="Genomic_DNA"/>
</dbReference>
<feature type="compositionally biased region" description="Basic residues" evidence="8">
    <location>
        <begin position="400"/>
        <end position="410"/>
    </location>
</feature>
<protein>
    <submittedName>
        <fullName evidence="10">Transcription factor</fullName>
    </submittedName>
</protein>
<dbReference type="AlphaFoldDB" id="A0A2G8STD9"/>
<evidence type="ECO:0000256" key="1">
    <source>
        <dbReference type="ARBA" id="ARBA00004123"/>
    </source>
</evidence>
<evidence type="ECO:0000256" key="4">
    <source>
        <dbReference type="ARBA" id="ARBA00022771"/>
    </source>
</evidence>
<sequence>MSSRNNDFLTGNYARLSLANFNQAPRRNPMRHESFQSFRDSLSPQSTSSESSATVPKSIAPPVPYAKTTTRAYGTKPAQLPLSVYELPTATFMWARWDPRGDSESESRIYVRYRSQTSDTDSNSTYSTSTYSRPHSPVSCTMGSSQSSPASTPPPLSYSRKRSSSAESDHEGSAPASPSDRLLKLPRVASDYGAPPNVPPTSASYSAGCANKEATKVYRPTSGAESDSSDVELRPATFFYPAHQSNSSRDGGAVVPRSIAPATAVVPAPPVQSQEKEEEEEEEEPEDMKNAWIKYTYPSPELFAGPEFQCVWPLQKHRDGTLEPCGYHSKKHLVKRHIESKHLQLRPCKCQYCGKGFSQKSNLDTHLNTHTGDAPHKCHYCDEHFKDPARRHRHMILVHGHHSSRTKKGRMCPGRTASSAKGSEHGIEDVATPPPA</sequence>
<dbReference type="PROSITE" id="PS00028">
    <property type="entry name" value="ZINC_FINGER_C2H2_1"/>
    <property type="match status" value="2"/>
</dbReference>
<dbReference type="FunFam" id="3.30.160.60:FF:001818">
    <property type="entry name" value="GDNF-inducible zinc finger protein 1 isoform X1"/>
    <property type="match status" value="1"/>
</dbReference>
<dbReference type="PANTHER" id="PTHR16515:SF49">
    <property type="entry name" value="GASTRULA ZINC FINGER PROTEIN XLCGF49.1-LIKE-RELATED"/>
    <property type="match status" value="1"/>
</dbReference>
<comment type="caution">
    <text evidence="10">The sequence shown here is derived from an EMBL/GenBank/DDBJ whole genome shotgun (WGS) entry which is preliminary data.</text>
</comment>
<dbReference type="GO" id="GO:0010468">
    <property type="term" value="P:regulation of gene expression"/>
    <property type="evidence" value="ECO:0007669"/>
    <property type="project" value="TreeGrafter"/>
</dbReference>
<feature type="region of interest" description="Disordered" evidence="8">
    <location>
        <begin position="114"/>
        <end position="182"/>
    </location>
</feature>
<keyword evidence="11" id="KW-1185">Reference proteome</keyword>
<evidence type="ECO:0000256" key="7">
    <source>
        <dbReference type="PROSITE-ProRule" id="PRU00042"/>
    </source>
</evidence>
<dbReference type="SUPFAM" id="SSF57667">
    <property type="entry name" value="beta-beta-alpha zinc fingers"/>
    <property type="match status" value="1"/>
</dbReference>
<evidence type="ECO:0000313" key="11">
    <source>
        <dbReference type="Proteomes" id="UP000230002"/>
    </source>
</evidence>
<proteinExistence type="predicted"/>
<feature type="region of interest" description="Disordered" evidence="8">
    <location>
        <begin position="400"/>
        <end position="436"/>
    </location>
</feature>
<feature type="compositionally biased region" description="Low complexity" evidence="8">
    <location>
        <begin position="41"/>
        <end position="52"/>
    </location>
</feature>
<name>A0A2G8STD9_9APHY</name>